<proteinExistence type="predicted"/>
<dbReference type="EMBL" id="AHOP02000027">
    <property type="protein sequence ID" value="EMO40859.1"/>
    <property type="molecule type" value="Genomic_DNA"/>
</dbReference>
<protein>
    <submittedName>
        <fullName evidence="1">Uncharacterized protein</fullName>
    </submittedName>
</protein>
<gene>
    <name evidence="1" type="ORF">LEP1GSC186_0593</name>
</gene>
<organism evidence="1 2">
    <name type="scientific">Leptospira noguchii serovar Autumnalis str. ZUN142</name>
    <dbReference type="NCBI Taxonomy" id="1085540"/>
    <lineage>
        <taxon>Bacteria</taxon>
        <taxon>Pseudomonadati</taxon>
        <taxon>Spirochaetota</taxon>
        <taxon>Spirochaetia</taxon>
        <taxon>Leptospirales</taxon>
        <taxon>Leptospiraceae</taxon>
        <taxon>Leptospira</taxon>
    </lineage>
</organism>
<accession>M6UIF1</accession>
<name>M6UIF1_9LEPT</name>
<dbReference type="Proteomes" id="UP000012153">
    <property type="component" value="Unassembled WGS sequence"/>
</dbReference>
<evidence type="ECO:0000313" key="2">
    <source>
        <dbReference type="Proteomes" id="UP000012153"/>
    </source>
</evidence>
<comment type="caution">
    <text evidence="1">The sequence shown here is derived from an EMBL/GenBank/DDBJ whole genome shotgun (WGS) entry which is preliminary data.</text>
</comment>
<dbReference type="NCBIfam" id="NF038097">
    <property type="entry name" value="KCGN_DNA_rpt"/>
    <property type="match status" value="1"/>
</dbReference>
<evidence type="ECO:0000313" key="1">
    <source>
        <dbReference type="EMBL" id="EMO40859.1"/>
    </source>
</evidence>
<dbReference type="AlphaFoldDB" id="M6UIF1"/>
<sequence>MGTLTSSRFNRLISKLWELSQVRDLTDFFLNCGNSYKFEI</sequence>
<reference evidence="1 2" key="1">
    <citation type="submission" date="2013-01" db="EMBL/GenBank/DDBJ databases">
        <authorList>
            <person name="Harkins D.M."/>
            <person name="Durkin A.S."/>
            <person name="Brinkac L.M."/>
            <person name="Haft D.H."/>
            <person name="Selengut J.D."/>
            <person name="Sanka R."/>
            <person name="DePew J."/>
            <person name="Purushe J."/>
            <person name="Matthias M.A."/>
            <person name="Vinetz J.M."/>
            <person name="Sutton G.G."/>
            <person name="Nierman W.C."/>
            <person name="Fouts D.E."/>
        </authorList>
    </citation>
    <scope>NUCLEOTIDE SEQUENCE [LARGE SCALE GENOMIC DNA]</scope>
    <source>
        <strain evidence="1 2">ZUN142</strain>
    </source>
</reference>